<dbReference type="GO" id="GO:0044613">
    <property type="term" value="C:nuclear pore central transport channel"/>
    <property type="evidence" value="ECO:0007669"/>
    <property type="project" value="TreeGrafter"/>
</dbReference>
<feature type="compositionally biased region" description="Low complexity" evidence="4">
    <location>
        <begin position="118"/>
        <end position="155"/>
    </location>
</feature>
<dbReference type="Gene3D" id="1.20.5.490">
    <property type="entry name" value="Single helix bin"/>
    <property type="match status" value="1"/>
</dbReference>
<keyword evidence="2" id="KW-0813">Transport</keyword>
<dbReference type="InterPro" id="IPR025712">
    <property type="entry name" value="Nup54_alpha-helical_dom"/>
</dbReference>
<dbReference type="Proteomes" id="UP000646827">
    <property type="component" value="Unassembled WGS sequence"/>
</dbReference>
<dbReference type="InterPro" id="IPR024864">
    <property type="entry name" value="Nup54/Nup57/Nup44"/>
</dbReference>
<evidence type="ECO:0000313" key="6">
    <source>
        <dbReference type="EMBL" id="KAG2228266.1"/>
    </source>
</evidence>
<dbReference type="PANTHER" id="PTHR13000">
    <property type="entry name" value="NUCLEOPORIN P54"/>
    <property type="match status" value="1"/>
</dbReference>
<sequence>MAFSFGASNSQPSTGFGSTSAPGSAFGTTTNNSAAGTLFGAGAPATTNTNSSAGTLFGAGGNTNNSSAGTLFSGAGGTTATSSAGTLFGANTSGNAGGFGTSTSTAPGTNTLGGGFGQRQQQQPAAGGTTGFSFGQQQPQQQQSTGGFGATNTTGTTGGFGGFGTNNNNATTTTTNTGFGGFGTNTAGARPTSSFGTSLTNTATNTGFGGFGQQQQNKPQFGGFGTTGFGQQQPQQQQMMLQQQQQQQQQPPHNTWQQLALIRAHWDPSSHLCQFRHYFYNVVPANEKHLYVRPPDQDEQLWNEAVRKNPDPNNLVPVLAVGYGDVMKRMDIQDKAAAIHRTKLAEIGERLSTIQQKHALGTLVKIEELRRRNIDLTQRLIRMLRCVQVLRYKGFPLDDNEEKLMQSLKSIEEQTPEQLNNKLRETWVTLQHIKRTRQASSEDSWQATSEEDVTTIAQLLSQEQEGIRHVANTLSKDEDDIQNIEESLRSHIKRGARGRSSMLTGS</sequence>
<keyword evidence="7" id="KW-1185">Reference proteome</keyword>
<evidence type="ECO:0000256" key="3">
    <source>
        <dbReference type="ARBA" id="ARBA00023242"/>
    </source>
</evidence>
<evidence type="ECO:0000256" key="2">
    <source>
        <dbReference type="ARBA" id="ARBA00022448"/>
    </source>
</evidence>
<protein>
    <recommendedName>
        <fullName evidence="5">Nucleoporin Nup54 alpha-helical domain-containing protein</fullName>
    </recommendedName>
</protein>
<accession>A0A8H7SFP1</accession>
<dbReference type="PANTHER" id="PTHR13000:SF0">
    <property type="entry name" value="NUCLEOPORIN P54"/>
    <property type="match status" value="1"/>
</dbReference>
<dbReference type="OrthoDB" id="6162375at2759"/>
<feature type="compositionally biased region" description="Low complexity" evidence="4">
    <location>
        <begin position="229"/>
        <end position="252"/>
    </location>
</feature>
<dbReference type="AlphaFoldDB" id="A0A8H7SFP1"/>
<dbReference type="GO" id="GO:0017056">
    <property type="term" value="F:structural constituent of nuclear pore"/>
    <property type="evidence" value="ECO:0007669"/>
    <property type="project" value="TreeGrafter"/>
</dbReference>
<dbReference type="EMBL" id="JAEPRB010000001">
    <property type="protein sequence ID" value="KAG2228266.1"/>
    <property type="molecule type" value="Genomic_DNA"/>
</dbReference>
<organism evidence="6 7">
    <name type="scientific">Circinella minor</name>
    <dbReference type="NCBI Taxonomy" id="1195481"/>
    <lineage>
        <taxon>Eukaryota</taxon>
        <taxon>Fungi</taxon>
        <taxon>Fungi incertae sedis</taxon>
        <taxon>Mucoromycota</taxon>
        <taxon>Mucoromycotina</taxon>
        <taxon>Mucoromycetes</taxon>
        <taxon>Mucorales</taxon>
        <taxon>Lichtheimiaceae</taxon>
        <taxon>Circinella</taxon>
    </lineage>
</organism>
<dbReference type="Pfam" id="PF13874">
    <property type="entry name" value="Nup54"/>
    <property type="match status" value="1"/>
</dbReference>
<feature type="region of interest" description="Disordered" evidence="4">
    <location>
        <begin position="98"/>
        <end position="172"/>
    </location>
</feature>
<proteinExistence type="predicted"/>
<name>A0A8H7SFP1_9FUNG</name>
<feature type="compositionally biased region" description="Polar residues" evidence="4">
    <location>
        <begin position="101"/>
        <end position="110"/>
    </location>
</feature>
<dbReference type="GO" id="GO:0006999">
    <property type="term" value="P:nuclear pore organization"/>
    <property type="evidence" value="ECO:0007669"/>
    <property type="project" value="TreeGrafter"/>
</dbReference>
<dbReference type="GO" id="GO:0036228">
    <property type="term" value="P:protein localization to nuclear inner membrane"/>
    <property type="evidence" value="ECO:0007669"/>
    <property type="project" value="TreeGrafter"/>
</dbReference>
<dbReference type="GO" id="GO:0006607">
    <property type="term" value="P:NLS-bearing protein import into nucleus"/>
    <property type="evidence" value="ECO:0007669"/>
    <property type="project" value="TreeGrafter"/>
</dbReference>
<keyword evidence="3" id="KW-0539">Nucleus</keyword>
<feature type="region of interest" description="Disordered" evidence="4">
    <location>
        <begin position="212"/>
        <end position="252"/>
    </location>
</feature>
<evidence type="ECO:0000313" key="7">
    <source>
        <dbReference type="Proteomes" id="UP000646827"/>
    </source>
</evidence>
<feature type="domain" description="Nucleoporin Nup54 alpha-helical" evidence="5">
    <location>
        <begin position="293"/>
        <end position="428"/>
    </location>
</feature>
<feature type="region of interest" description="Disordered" evidence="4">
    <location>
        <begin position="1"/>
        <end position="23"/>
    </location>
</feature>
<comment type="caution">
    <text evidence="6">The sequence shown here is derived from an EMBL/GenBank/DDBJ whole genome shotgun (WGS) entry which is preliminary data.</text>
</comment>
<evidence type="ECO:0000259" key="5">
    <source>
        <dbReference type="Pfam" id="PF13874"/>
    </source>
</evidence>
<evidence type="ECO:0000256" key="4">
    <source>
        <dbReference type="SAM" id="MobiDB-lite"/>
    </source>
</evidence>
<reference evidence="6 7" key="1">
    <citation type="submission" date="2020-12" db="EMBL/GenBank/DDBJ databases">
        <title>Metabolic potential, ecology and presence of endohyphal bacteria is reflected in genomic diversity of Mucoromycotina.</title>
        <authorList>
            <person name="Muszewska A."/>
            <person name="Okrasinska A."/>
            <person name="Steczkiewicz K."/>
            <person name="Drgas O."/>
            <person name="Orlowska M."/>
            <person name="Perlinska-Lenart U."/>
            <person name="Aleksandrzak-Piekarczyk T."/>
            <person name="Szatraj K."/>
            <person name="Zielenkiewicz U."/>
            <person name="Pilsyk S."/>
            <person name="Malc E."/>
            <person name="Mieczkowski P."/>
            <person name="Kruszewska J.S."/>
            <person name="Biernat P."/>
            <person name="Pawlowska J."/>
        </authorList>
    </citation>
    <scope>NUCLEOTIDE SEQUENCE [LARGE SCALE GENOMIC DNA]</scope>
    <source>
        <strain evidence="6 7">CBS 142.35</strain>
    </source>
</reference>
<evidence type="ECO:0000256" key="1">
    <source>
        <dbReference type="ARBA" id="ARBA00004123"/>
    </source>
</evidence>
<comment type="subcellular location">
    <subcellularLocation>
        <location evidence="1">Nucleus</location>
    </subcellularLocation>
</comment>
<gene>
    <name evidence="6" type="ORF">INT45_011058</name>
</gene>